<evidence type="ECO:0000313" key="1">
    <source>
        <dbReference type="EMBL" id="MEQ2380574.1"/>
    </source>
</evidence>
<reference evidence="1 2" key="1">
    <citation type="submission" date="2024-03" db="EMBL/GenBank/DDBJ databases">
        <title>Human intestinal bacterial collection.</title>
        <authorList>
            <person name="Pauvert C."/>
            <person name="Hitch T.C.A."/>
            <person name="Clavel T."/>
        </authorList>
    </citation>
    <scope>NUCLEOTIDE SEQUENCE [LARGE SCALE GENOMIC DNA]</scope>
    <source>
        <strain evidence="1 2">CLA-AA-H255</strain>
    </source>
</reference>
<evidence type="ECO:0000313" key="2">
    <source>
        <dbReference type="Proteomes" id="UP001442364"/>
    </source>
</evidence>
<dbReference type="Pfam" id="PF16161">
    <property type="entry name" value="DUF4867"/>
    <property type="match status" value="1"/>
</dbReference>
<dbReference type="EMBL" id="JBBMER010000010">
    <property type="protein sequence ID" value="MEQ2380574.1"/>
    <property type="molecule type" value="Genomic_DNA"/>
</dbReference>
<gene>
    <name evidence="1" type="ORF">WMO14_11970</name>
</gene>
<keyword evidence="2" id="KW-1185">Reference proteome</keyword>
<dbReference type="RefSeq" id="WP_055306912.1">
    <property type="nucleotide sequence ID" value="NZ_DAWCMB010000163.1"/>
</dbReference>
<protein>
    <submittedName>
        <fullName evidence="1">DUF4867 family protein</fullName>
    </submittedName>
</protein>
<accession>A0ABV1BYD3</accession>
<organism evidence="1 2">
    <name type="scientific">[Lactobacillus] rogosae</name>
    <dbReference type="NCBI Taxonomy" id="706562"/>
    <lineage>
        <taxon>Bacteria</taxon>
        <taxon>Bacillati</taxon>
        <taxon>Bacillota</taxon>
        <taxon>Clostridia</taxon>
        <taxon>Lachnospirales</taxon>
        <taxon>Lachnospiraceae</taxon>
        <taxon>Lachnospira</taxon>
    </lineage>
</organism>
<proteinExistence type="predicted"/>
<name>A0ABV1BYD3_9FIRM</name>
<dbReference type="Proteomes" id="UP001442364">
    <property type="component" value="Unassembled WGS sequence"/>
</dbReference>
<dbReference type="InterPro" id="IPR032358">
    <property type="entry name" value="DUF4867"/>
</dbReference>
<sequence length="222" mass="24321">MQILSVNDDEFKKYGRVVDNVDFTELIQELKRTPIPSGVVYEPAVKELEALPIRLDISSVVYGEMPIQIGYCNGHNSKLNALEYHRDSEINIAATDMILMLGLLTDVNDDYIYDTANVKAFRVPAGTAVEVYSTTLHYAPCGIDGKGFQVAVVLPKGTNYPLKSKHIRIDNKTASTSNENTGSSNINEDALLAATNKWLIGHAEGGLDDSAYIGLKGENIEI</sequence>
<comment type="caution">
    <text evidence="1">The sequence shown here is derived from an EMBL/GenBank/DDBJ whole genome shotgun (WGS) entry which is preliminary data.</text>
</comment>